<accession>A0A3E1RCW8</accession>
<feature type="chain" id="PRO_5017813405" evidence="2">
    <location>
        <begin position="20"/>
        <end position="124"/>
    </location>
</feature>
<keyword evidence="2" id="KW-0732">Signal</keyword>
<evidence type="ECO:0000313" key="4">
    <source>
        <dbReference type="Proteomes" id="UP000260665"/>
    </source>
</evidence>
<evidence type="ECO:0000256" key="1">
    <source>
        <dbReference type="SAM" id="MobiDB-lite"/>
    </source>
</evidence>
<evidence type="ECO:0000313" key="3">
    <source>
        <dbReference type="EMBL" id="RFO97123.1"/>
    </source>
</evidence>
<feature type="signal peptide" evidence="2">
    <location>
        <begin position="1"/>
        <end position="19"/>
    </location>
</feature>
<gene>
    <name evidence="3" type="ORF">DIC66_08225</name>
</gene>
<organism evidence="3 4">
    <name type="scientific">Rhodoferax lacus</name>
    <dbReference type="NCBI Taxonomy" id="2184758"/>
    <lineage>
        <taxon>Bacteria</taxon>
        <taxon>Pseudomonadati</taxon>
        <taxon>Pseudomonadota</taxon>
        <taxon>Betaproteobacteria</taxon>
        <taxon>Burkholderiales</taxon>
        <taxon>Comamonadaceae</taxon>
        <taxon>Rhodoferax</taxon>
    </lineage>
</organism>
<dbReference type="Proteomes" id="UP000260665">
    <property type="component" value="Unassembled WGS sequence"/>
</dbReference>
<evidence type="ECO:0000256" key="2">
    <source>
        <dbReference type="SAM" id="SignalP"/>
    </source>
</evidence>
<proteinExistence type="predicted"/>
<comment type="caution">
    <text evidence="3">The sequence shown here is derived from an EMBL/GenBank/DDBJ whole genome shotgun (WGS) entry which is preliminary data.</text>
</comment>
<keyword evidence="4" id="KW-1185">Reference proteome</keyword>
<reference evidence="3 4" key="1">
    <citation type="submission" date="2018-05" db="EMBL/GenBank/DDBJ databases">
        <title>Rhodoferax soyangensis sp.nov., isolated from an oligotrophic freshwater lake.</title>
        <authorList>
            <person name="Park M."/>
        </authorList>
    </citation>
    <scope>NUCLEOTIDE SEQUENCE [LARGE SCALE GENOMIC DNA]</scope>
    <source>
        <strain evidence="3 4">IMCC26218</strain>
    </source>
</reference>
<dbReference type="EMBL" id="QFZK01000004">
    <property type="protein sequence ID" value="RFO97123.1"/>
    <property type="molecule type" value="Genomic_DNA"/>
</dbReference>
<sequence length="124" mass="12612">MCLLLLASVAAAASVSEGAAGTSGAERQRAYQQERQVCLNGASNQSREDCLREAAAALQPGGNTGVASTPADLQANAEQRCAALPAEDRQSCLLRMQGAGSTQGSADAGGILRELTEPTQKPAP</sequence>
<protein>
    <submittedName>
        <fullName evidence="3">Uncharacterized protein</fullName>
    </submittedName>
</protein>
<name>A0A3E1RCW8_9BURK</name>
<feature type="region of interest" description="Disordered" evidence="1">
    <location>
        <begin position="98"/>
        <end position="124"/>
    </location>
</feature>
<dbReference type="AlphaFoldDB" id="A0A3E1RCW8"/>